<name>A0A1I5NBA5_9BACI</name>
<organism evidence="1 2">
    <name type="scientific">Salibacterium halotolerans</name>
    <dbReference type="NCBI Taxonomy" id="1884432"/>
    <lineage>
        <taxon>Bacteria</taxon>
        <taxon>Bacillati</taxon>
        <taxon>Bacillota</taxon>
        <taxon>Bacilli</taxon>
        <taxon>Bacillales</taxon>
        <taxon>Bacillaceae</taxon>
    </lineage>
</organism>
<evidence type="ECO:0008006" key="3">
    <source>
        <dbReference type="Google" id="ProtNLM"/>
    </source>
</evidence>
<accession>A0A1I5NBA5</accession>
<dbReference type="Proteomes" id="UP000198892">
    <property type="component" value="Unassembled WGS sequence"/>
</dbReference>
<dbReference type="RefSeq" id="WP_093335218.1">
    <property type="nucleotide sequence ID" value="NZ_FOXD01000003.1"/>
</dbReference>
<proteinExistence type="predicted"/>
<sequence>MMYEYSGLVSMYEGPYEIYEITSEGYRDYENGGEWVEGTGEWVEKMGALFPMNSRELQFSENGTYTTEDRILFAYESHQPKQLVRWNGVIYRINAEDDLSAYTDIFMYMLKKKEPVANAE</sequence>
<dbReference type="OrthoDB" id="2936985at2"/>
<dbReference type="EMBL" id="FOXD01000003">
    <property type="protein sequence ID" value="SFP18646.1"/>
    <property type="molecule type" value="Genomic_DNA"/>
</dbReference>
<dbReference type="AlphaFoldDB" id="A0A1I5NBA5"/>
<reference evidence="2" key="1">
    <citation type="submission" date="2016-10" db="EMBL/GenBank/DDBJ databases">
        <authorList>
            <person name="Varghese N."/>
            <person name="Submissions S."/>
        </authorList>
    </citation>
    <scope>NUCLEOTIDE SEQUENCE [LARGE SCALE GENOMIC DNA]</scope>
    <source>
        <strain evidence="2">S7</strain>
    </source>
</reference>
<protein>
    <recommendedName>
        <fullName evidence="3">Phage head-tail adaptor, putative, SPP1 family</fullName>
    </recommendedName>
</protein>
<evidence type="ECO:0000313" key="1">
    <source>
        <dbReference type="EMBL" id="SFP18646.1"/>
    </source>
</evidence>
<evidence type="ECO:0000313" key="2">
    <source>
        <dbReference type="Proteomes" id="UP000198892"/>
    </source>
</evidence>
<dbReference type="STRING" id="1884432.SAMN05518683_10356"/>
<gene>
    <name evidence="1" type="ORF">SAMN05518683_10356</name>
</gene>
<keyword evidence="2" id="KW-1185">Reference proteome</keyword>